<dbReference type="Ensembl" id="ENSPNYT00000027050.1">
    <property type="protein sequence ID" value="ENSPNYP00000026407.1"/>
    <property type="gene ID" value="ENSPNYG00000019882.1"/>
</dbReference>
<sequence length="810" mass="90522">MFWKFDLHTTSHIDQLLDREDVTLRELMEEDDVLQECKAQNRRLLLFLSQDHCMQELVSLITTEPPADLEERSRFKFPNVACELLTSDVSIINDKLGGDESLLEMLYHFLEQDPPLNPLLASFFSKTIGNLIARKTEQVITFLKKKEGFIGLVLKHIDASAMMDLLLRLISCVEPAPLRQDVLHWLNEETLVQRLTELIHAGKDEERQSNASQTLCDIIRLSRDQASQMQENVEADPLLAVLESQESVAGLLKNMFEGERSEASIVNGTQVLLTLLETRRSGLEGLMDLYSQGYERSYTVNSSILNAIEPHLKDFQQLLQDPPKKSAILTTFGLLDQPLGNARLHVARLVAALLQTNAPNICQELCNLATMDLLLDLFFKYSWNNFLHFQVELCVASILNHPSSEERPGLGLGYLKVITVSVTVRADGGTRRGNMGHLTRIANMVVQNLEKGPVQTQISDLIRELPEDCRGRWESFVDETLRETNRRNTVELVSTHNMHSSSEDDDMESPFPNDLSLQQAFSDYQIQQMTASFVDQFGFNDEEFSEHDENINATFDRIAEINFNLDADDNSANAAAFEACCKERIRQFDDAEEEEDIWDDKEINYATQAKSRTRFGVSQTSEGSSRSSMENGGRERDRASESDEDEDSEQNTSDSGRWECSPGWTANFRDSGESAASQTSPGWESSAGSATETQQTGWANFTEFQPFSGVITVFFCTCLSADVSTSPGPAGEGRKAPLVASDSSSSGGSDSEEDDKNAGAPPTLETASAPGNKTADLKRCASSHLSECVISVKRFRRVKHERRKTNVTLG</sequence>
<comment type="similarity">
    <text evidence="1">Belongs to the SAPS family.</text>
</comment>
<reference evidence="3" key="1">
    <citation type="submission" date="2023-09" db="UniProtKB">
        <authorList>
            <consortium name="Ensembl"/>
        </authorList>
    </citation>
    <scope>IDENTIFICATION</scope>
</reference>
<dbReference type="GO" id="GO:0019888">
    <property type="term" value="F:protein phosphatase regulator activity"/>
    <property type="evidence" value="ECO:0007669"/>
    <property type="project" value="TreeGrafter"/>
</dbReference>
<feature type="compositionally biased region" description="Basic and acidic residues" evidence="2">
    <location>
        <begin position="632"/>
        <end position="641"/>
    </location>
</feature>
<dbReference type="GO" id="GO:0019903">
    <property type="term" value="F:protein phosphatase binding"/>
    <property type="evidence" value="ECO:0007669"/>
    <property type="project" value="InterPro"/>
</dbReference>
<dbReference type="GeneTree" id="ENSGT00390000009899"/>
<feature type="compositionally biased region" description="Polar residues" evidence="2">
    <location>
        <begin position="674"/>
        <end position="694"/>
    </location>
</feature>
<accession>A0A3B4GT71</accession>
<feature type="region of interest" description="Disordered" evidence="2">
    <location>
        <begin position="610"/>
        <end position="694"/>
    </location>
</feature>
<dbReference type="GO" id="GO:0005634">
    <property type="term" value="C:nucleus"/>
    <property type="evidence" value="ECO:0007669"/>
    <property type="project" value="TreeGrafter"/>
</dbReference>
<evidence type="ECO:0000256" key="1">
    <source>
        <dbReference type="ARBA" id="ARBA00006180"/>
    </source>
</evidence>
<evidence type="ECO:0000313" key="3">
    <source>
        <dbReference type="Ensembl" id="ENSPNYP00000026407.1"/>
    </source>
</evidence>
<protein>
    <submittedName>
        <fullName evidence="3">Serine/threonine-protein phosphatase 6 regulatory subunit 2-like</fullName>
    </submittedName>
</protein>
<evidence type="ECO:0000256" key="2">
    <source>
        <dbReference type="SAM" id="MobiDB-lite"/>
    </source>
</evidence>
<dbReference type="PANTHER" id="PTHR12634:SF15">
    <property type="entry name" value="SERINE_THREONINE-PROTEIN PHOSPHATASE 6 REGULATORY SUBUNIT 2"/>
    <property type="match status" value="1"/>
</dbReference>
<dbReference type="AlphaFoldDB" id="A0A3B4GT71"/>
<feature type="region of interest" description="Disordered" evidence="2">
    <location>
        <begin position="725"/>
        <end position="776"/>
    </location>
</feature>
<dbReference type="InterPro" id="IPR007587">
    <property type="entry name" value="SAPS"/>
</dbReference>
<dbReference type="GO" id="GO:0005829">
    <property type="term" value="C:cytosol"/>
    <property type="evidence" value="ECO:0007669"/>
    <property type="project" value="TreeGrafter"/>
</dbReference>
<proteinExistence type="inferred from homology"/>
<dbReference type="STRING" id="303518.ENSPNYP00000026407"/>
<dbReference type="Pfam" id="PF04499">
    <property type="entry name" value="SAPS"/>
    <property type="match status" value="1"/>
</dbReference>
<feature type="compositionally biased region" description="Polar residues" evidence="2">
    <location>
        <begin position="610"/>
        <end position="630"/>
    </location>
</feature>
<organism evidence="3">
    <name type="scientific">Pundamilia nyererei</name>
    <dbReference type="NCBI Taxonomy" id="303518"/>
    <lineage>
        <taxon>Eukaryota</taxon>
        <taxon>Metazoa</taxon>
        <taxon>Chordata</taxon>
        <taxon>Craniata</taxon>
        <taxon>Vertebrata</taxon>
        <taxon>Euteleostomi</taxon>
        <taxon>Actinopterygii</taxon>
        <taxon>Neopterygii</taxon>
        <taxon>Teleostei</taxon>
        <taxon>Neoteleostei</taxon>
        <taxon>Acanthomorphata</taxon>
        <taxon>Ovalentaria</taxon>
        <taxon>Cichlomorphae</taxon>
        <taxon>Cichliformes</taxon>
        <taxon>Cichlidae</taxon>
        <taxon>African cichlids</taxon>
        <taxon>Pseudocrenilabrinae</taxon>
        <taxon>Haplochromini</taxon>
        <taxon>Pundamilia</taxon>
    </lineage>
</organism>
<name>A0A3B4GT71_9CICH</name>
<dbReference type="PANTHER" id="PTHR12634">
    <property type="entry name" value="SIT4 YEAST -ASSOCIATING PROTEIN-RELATED"/>
    <property type="match status" value="1"/>
</dbReference>
<dbReference type="InterPro" id="IPR016024">
    <property type="entry name" value="ARM-type_fold"/>
</dbReference>
<dbReference type="SUPFAM" id="SSF48371">
    <property type="entry name" value="ARM repeat"/>
    <property type="match status" value="1"/>
</dbReference>